<protein>
    <submittedName>
        <fullName evidence="2">Uncharacterized protein</fullName>
    </submittedName>
</protein>
<feature type="compositionally biased region" description="Polar residues" evidence="1">
    <location>
        <begin position="18"/>
        <end position="31"/>
    </location>
</feature>
<gene>
    <name evidence="2" type="ORF">GCG54_00013759</name>
</gene>
<feature type="region of interest" description="Disordered" evidence="1">
    <location>
        <begin position="13"/>
        <end position="32"/>
    </location>
</feature>
<accession>A0A8H4CUR8</accession>
<dbReference type="AlphaFoldDB" id="A0A8H4CUR8"/>
<dbReference type="GeneID" id="69020875"/>
<dbReference type="Proteomes" id="UP000613401">
    <property type="component" value="Unassembled WGS sequence"/>
</dbReference>
<evidence type="ECO:0000313" key="3">
    <source>
        <dbReference type="Proteomes" id="UP000613401"/>
    </source>
</evidence>
<reference evidence="2" key="2">
    <citation type="submission" date="2020-03" db="EMBL/GenBank/DDBJ databases">
        <authorList>
            <person name="Fu F.-F."/>
            <person name="Chen J."/>
        </authorList>
    </citation>
    <scope>NUCLEOTIDE SEQUENCE</scope>
    <source>
        <strain evidence="2">Lc1</strain>
    </source>
</reference>
<dbReference type="EMBL" id="WVTB01000011">
    <property type="protein sequence ID" value="KAF3810519.1"/>
    <property type="molecule type" value="Genomic_DNA"/>
</dbReference>
<proteinExistence type="predicted"/>
<evidence type="ECO:0000313" key="2">
    <source>
        <dbReference type="EMBL" id="KAF3810519.1"/>
    </source>
</evidence>
<reference evidence="2" key="1">
    <citation type="journal article" date="2020" name="Phytopathology">
        <title>Genome sequence and comparative analysis of Colletotrichum gloeosporioides isolated from Liriodendron leaves.</title>
        <authorList>
            <person name="Fu F.F."/>
            <person name="Hao Z."/>
            <person name="Wang P."/>
            <person name="Lu Y."/>
            <person name="Xue L.J."/>
            <person name="Wei G."/>
            <person name="Tian Y."/>
            <person name="Baishi H."/>
            <person name="Xu H."/>
            <person name="Shi J."/>
            <person name="Cheng T."/>
            <person name="Wang G."/>
            <person name="Yi Y."/>
            <person name="Chen J."/>
        </authorList>
    </citation>
    <scope>NUCLEOTIDE SEQUENCE</scope>
    <source>
        <strain evidence="2">Lc1</strain>
    </source>
</reference>
<evidence type="ECO:0000256" key="1">
    <source>
        <dbReference type="SAM" id="MobiDB-lite"/>
    </source>
</evidence>
<organism evidence="2 3">
    <name type="scientific">Colletotrichum gloeosporioides</name>
    <name type="common">Anthracnose fungus</name>
    <name type="synonym">Glomerella cingulata</name>
    <dbReference type="NCBI Taxonomy" id="474922"/>
    <lineage>
        <taxon>Eukaryota</taxon>
        <taxon>Fungi</taxon>
        <taxon>Dikarya</taxon>
        <taxon>Ascomycota</taxon>
        <taxon>Pezizomycotina</taxon>
        <taxon>Sordariomycetes</taxon>
        <taxon>Hypocreomycetidae</taxon>
        <taxon>Glomerellales</taxon>
        <taxon>Glomerellaceae</taxon>
        <taxon>Colletotrichum</taxon>
        <taxon>Colletotrichum gloeosporioides species complex</taxon>
    </lineage>
</organism>
<sequence>MQDGRAERLETLLETPLDHSSTSRHSGSTQDKLPARLSSLNGLHDVLDVIRFPQSPSLSNSAASSSSVCTCLQDLTAGLFGLQTSGENVRVDLLLLLFKRCMYRWKGVDTCASACSTTPSLALLMLMNVQRLVSLLLRASSSTRSGDVTKDPGLSGSSLNINMGSFVVEDRADQRFITEHLITSRMKELVSFISTTSLKVNASGLDTVYEEYQRQMQRLGQAFT</sequence>
<keyword evidence="3" id="KW-1185">Reference proteome</keyword>
<comment type="caution">
    <text evidence="2">The sequence shown here is derived from an EMBL/GenBank/DDBJ whole genome shotgun (WGS) entry which is preliminary data.</text>
</comment>
<dbReference type="RefSeq" id="XP_045269678.1">
    <property type="nucleotide sequence ID" value="XM_045413607.1"/>
</dbReference>
<name>A0A8H4CUR8_COLGL</name>